<dbReference type="InterPro" id="IPR012659">
    <property type="entry name" value="CHP02444"/>
</dbReference>
<dbReference type="RefSeq" id="WP_090335957.1">
    <property type="nucleotide sequence ID" value="NZ_FMZQ01000001.1"/>
</dbReference>
<dbReference type="EMBL" id="FMZQ01000001">
    <property type="protein sequence ID" value="SDC12823.1"/>
    <property type="molecule type" value="Genomic_DNA"/>
</dbReference>
<sequence length="147" mass="16493">MQDLWNFALELYARAGVEQACLELQDTGSDVCLLLTGAWLQRRGVRCLDERLQALQQAAAPWQREVIAPLRQVRQDWRANASQDAELAALREQVKKLELQAERILLDRLQALAENWPNEAGGDDWLIRLAGGDSAALQVLRGAVDHP</sequence>
<evidence type="ECO:0000313" key="2">
    <source>
        <dbReference type="Proteomes" id="UP000199467"/>
    </source>
</evidence>
<accession>A0A1G6J2K1</accession>
<keyword evidence="2" id="KW-1185">Reference proteome</keyword>
<name>A0A1G6J2K1_9GAMM</name>
<protein>
    <submittedName>
        <fullName evidence="1">TIGR02444 family protein</fullName>
    </submittedName>
</protein>
<dbReference type="NCBIfam" id="TIGR02444">
    <property type="entry name" value="TIGR02444 family protein"/>
    <property type="match status" value="1"/>
</dbReference>
<evidence type="ECO:0000313" key="1">
    <source>
        <dbReference type="EMBL" id="SDC12823.1"/>
    </source>
</evidence>
<gene>
    <name evidence="1" type="ORF">SAMN05216576_101517</name>
</gene>
<proteinExistence type="predicted"/>
<dbReference type="AlphaFoldDB" id="A0A1G6J2K1"/>
<organism evidence="1 2">
    <name type="scientific">Ectopseudomonas chengduensis</name>
    <dbReference type="NCBI Taxonomy" id="489632"/>
    <lineage>
        <taxon>Bacteria</taxon>
        <taxon>Pseudomonadati</taxon>
        <taxon>Pseudomonadota</taxon>
        <taxon>Gammaproteobacteria</taxon>
        <taxon>Pseudomonadales</taxon>
        <taxon>Pseudomonadaceae</taxon>
        <taxon>Ectopseudomonas</taxon>
    </lineage>
</organism>
<dbReference type="Proteomes" id="UP000199467">
    <property type="component" value="Unassembled WGS sequence"/>
</dbReference>
<dbReference type="Pfam" id="PF09523">
    <property type="entry name" value="DUF2390"/>
    <property type="match status" value="1"/>
</dbReference>
<reference evidence="2" key="1">
    <citation type="submission" date="2016-10" db="EMBL/GenBank/DDBJ databases">
        <authorList>
            <person name="Varghese N."/>
            <person name="Submissions S."/>
        </authorList>
    </citation>
    <scope>NUCLEOTIDE SEQUENCE [LARGE SCALE GENOMIC DNA]</scope>
    <source>
        <strain evidence="2">DSM 26382</strain>
    </source>
</reference>